<dbReference type="EMBL" id="KV750945">
    <property type="protein sequence ID" value="OCL02492.1"/>
    <property type="molecule type" value="Genomic_DNA"/>
</dbReference>
<sequence>MVLDAFTALRLAGNIIQFIDFGSKLIVDTYKTYKSTAGTSEELEHVEQVTASLNGLSYRLTLEISSNSSLNSATHEWKLVELAKKCKKKCGFHSKWESLQQAYRSLMKERRIWELRNRLSDYRNELSIQLVSMLKYGTTYQRCLTIFLIHHIW</sequence>
<dbReference type="AlphaFoldDB" id="A0A8E2JMF9"/>
<name>A0A8E2JMF9_9PEZI</name>
<protein>
    <submittedName>
        <fullName evidence="1">Uncharacterized protein</fullName>
    </submittedName>
</protein>
<keyword evidence="2" id="KW-1185">Reference proteome</keyword>
<reference evidence="1 2" key="1">
    <citation type="journal article" date="2016" name="Nat. Commun.">
        <title>Ectomycorrhizal ecology is imprinted in the genome of the dominant symbiotic fungus Cenococcum geophilum.</title>
        <authorList>
            <consortium name="DOE Joint Genome Institute"/>
            <person name="Peter M."/>
            <person name="Kohler A."/>
            <person name="Ohm R.A."/>
            <person name="Kuo A."/>
            <person name="Krutzmann J."/>
            <person name="Morin E."/>
            <person name="Arend M."/>
            <person name="Barry K.W."/>
            <person name="Binder M."/>
            <person name="Choi C."/>
            <person name="Clum A."/>
            <person name="Copeland A."/>
            <person name="Grisel N."/>
            <person name="Haridas S."/>
            <person name="Kipfer T."/>
            <person name="LaButti K."/>
            <person name="Lindquist E."/>
            <person name="Lipzen A."/>
            <person name="Maire R."/>
            <person name="Meier B."/>
            <person name="Mihaltcheva S."/>
            <person name="Molinier V."/>
            <person name="Murat C."/>
            <person name="Poggeler S."/>
            <person name="Quandt C.A."/>
            <person name="Sperisen C."/>
            <person name="Tritt A."/>
            <person name="Tisserant E."/>
            <person name="Crous P.W."/>
            <person name="Henrissat B."/>
            <person name="Nehls U."/>
            <person name="Egli S."/>
            <person name="Spatafora J.W."/>
            <person name="Grigoriev I.V."/>
            <person name="Martin F.M."/>
        </authorList>
    </citation>
    <scope>NUCLEOTIDE SEQUENCE [LARGE SCALE GENOMIC DNA]</scope>
    <source>
        <strain evidence="1 2">CBS 207.34</strain>
    </source>
</reference>
<gene>
    <name evidence="1" type="ORF">AOQ84DRAFT_422676</name>
</gene>
<organism evidence="1 2">
    <name type="scientific">Glonium stellatum</name>
    <dbReference type="NCBI Taxonomy" id="574774"/>
    <lineage>
        <taxon>Eukaryota</taxon>
        <taxon>Fungi</taxon>
        <taxon>Dikarya</taxon>
        <taxon>Ascomycota</taxon>
        <taxon>Pezizomycotina</taxon>
        <taxon>Dothideomycetes</taxon>
        <taxon>Pleosporomycetidae</taxon>
        <taxon>Gloniales</taxon>
        <taxon>Gloniaceae</taxon>
        <taxon>Glonium</taxon>
    </lineage>
</organism>
<dbReference type="OrthoDB" id="3558752at2759"/>
<evidence type="ECO:0000313" key="1">
    <source>
        <dbReference type="EMBL" id="OCL02492.1"/>
    </source>
</evidence>
<evidence type="ECO:0000313" key="2">
    <source>
        <dbReference type="Proteomes" id="UP000250140"/>
    </source>
</evidence>
<proteinExistence type="predicted"/>
<dbReference type="Proteomes" id="UP000250140">
    <property type="component" value="Unassembled WGS sequence"/>
</dbReference>
<accession>A0A8E2JMF9</accession>